<dbReference type="Proteomes" id="UP001652582">
    <property type="component" value="Chromosome 26"/>
</dbReference>
<gene>
    <name evidence="11" type="primary">LOC112057063</name>
</gene>
<evidence type="ECO:0000256" key="5">
    <source>
        <dbReference type="ARBA" id="ARBA00022927"/>
    </source>
</evidence>
<feature type="coiled-coil region" evidence="9">
    <location>
        <begin position="76"/>
        <end position="124"/>
    </location>
</feature>
<keyword evidence="9" id="KW-0175">Coiled coil</keyword>
<evidence type="ECO:0000256" key="3">
    <source>
        <dbReference type="ARBA" id="ARBA00020984"/>
    </source>
</evidence>
<keyword evidence="10" id="KW-1185">Reference proteome</keyword>
<evidence type="ECO:0000313" key="11">
    <source>
        <dbReference type="RefSeq" id="XP_052745751.1"/>
    </source>
</evidence>
<comment type="subcellular location">
    <subcellularLocation>
        <location evidence="1">Golgi apparatus membrane</location>
        <topology evidence="1">Peripheral membrane protein</topology>
    </subcellularLocation>
</comment>
<dbReference type="GeneID" id="112057063"/>
<dbReference type="PANTHER" id="PTHR21443:SF0">
    <property type="entry name" value="CONSERVED OLIGOMERIC GOLGI COMPLEX SUBUNIT 7"/>
    <property type="match status" value="1"/>
</dbReference>
<evidence type="ECO:0000313" key="10">
    <source>
        <dbReference type="Proteomes" id="UP001652582"/>
    </source>
</evidence>
<evidence type="ECO:0000256" key="8">
    <source>
        <dbReference type="ARBA" id="ARBA00031345"/>
    </source>
</evidence>
<dbReference type="PANTHER" id="PTHR21443">
    <property type="entry name" value="CONSERVED OLIGOMERIC GOLGI COMPLEX COMPONENT 7"/>
    <property type="match status" value="1"/>
</dbReference>
<dbReference type="InterPro" id="IPR019335">
    <property type="entry name" value="COG7"/>
</dbReference>
<comment type="similarity">
    <text evidence="2">Belongs to the COG7 family.</text>
</comment>
<organism evidence="10 11">
    <name type="scientific">Bicyclus anynana</name>
    <name type="common">Squinting bush brown butterfly</name>
    <dbReference type="NCBI Taxonomy" id="110368"/>
    <lineage>
        <taxon>Eukaryota</taxon>
        <taxon>Metazoa</taxon>
        <taxon>Ecdysozoa</taxon>
        <taxon>Arthropoda</taxon>
        <taxon>Hexapoda</taxon>
        <taxon>Insecta</taxon>
        <taxon>Pterygota</taxon>
        <taxon>Neoptera</taxon>
        <taxon>Endopterygota</taxon>
        <taxon>Lepidoptera</taxon>
        <taxon>Glossata</taxon>
        <taxon>Ditrysia</taxon>
        <taxon>Papilionoidea</taxon>
        <taxon>Nymphalidae</taxon>
        <taxon>Satyrinae</taxon>
        <taxon>Satyrini</taxon>
        <taxon>Mycalesina</taxon>
        <taxon>Bicyclus</taxon>
    </lineage>
</organism>
<proteinExistence type="inferred from homology"/>
<reference evidence="11" key="1">
    <citation type="submission" date="2025-08" db="UniProtKB">
        <authorList>
            <consortium name="RefSeq"/>
        </authorList>
    </citation>
    <scope>IDENTIFICATION</scope>
</reference>
<evidence type="ECO:0000256" key="7">
    <source>
        <dbReference type="ARBA" id="ARBA00023136"/>
    </source>
</evidence>
<evidence type="ECO:0000256" key="2">
    <source>
        <dbReference type="ARBA" id="ARBA00005831"/>
    </source>
</evidence>
<name>A0ABM3M2M8_BICAN</name>
<dbReference type="Pfam" id="PF10191">
    <property type="entry name" value="COG7"/>
    <property type="match status" value="2"/>
</dbReference>
<evidence type="ECO:0000256" key="1">
    <source>
        <dbReference type="ARBA" id="ARBA00004395"/>
    </source>
</evidence>
<evidence type="ECO:0000256" key="6">
    <source>
        <dbReference type="ARBA" id="ARBA00023034"/>
    </source>
</evidence>
<dbReference type="RefSeq" id="XP_052745751.1">
    <property type="nucleotide sequence ID" value="XM_052889791.1"/>
</dbReference>
<protein>
    <recommendedName>
        <fullName evidence="3">Conserved oligomeric Golgi complex subunit 7</fullName>
    </recommendedName>
    <alternativeName>
        <fullName evidence="8">Component of oligomeric Golgi complex 7</fullName>
    </alternativeName>
</protein>
<keyword evidence="5" id="KW-0653">Protein transport</keyword>
<keyword evidence="7" id="KW-0472">Membrane</keyword>
<accession>A0ABM3M2M8</accession>
<evidence type="ECO:0000256" key="9">
    <source>
        <dbReference type="SAM" id="Coils"/>
    </source>
</evidence>
<keyword evidence="4" id="KW-0813">Transport</keyword>
<evidence type="ECO:0000256" key="4">
    <source>
        <dbReference type="ARBA" id="ARBA00022448"/>
    </source>
</evidence>
<keyword evidence="6" id="KW-0333">Golgi apparatus</keyword>
<sequence>MDLKTFSESDFDPKKWINKAWSISENQEKEVFVGNTVARLQLYMKQLSNSLDETTTQIVSSVPRILQDASGLQLEGAMLQQKLVTLEQQVQGVEEQTGHSIQSLQRIDQLKSSLENAASALREADKWVALATSLEEVLESGVPTQKDKLAELAEQVTAMTASLEVLSDSPDYEVKRVQLETLYNRLEAAITPPFVDALTQMDAERTRAYVRVFVGMSRSASACRCWRRAAGARLALGWRHELRPLADSAPQQVEWLTSVLRSETPLAELLQLYTDLLQTLEPSPTKIATATFKLCQSPDEGLAVLMDIRTDIDEFINCIRNVIDAPRPNKGNIPLPTRAASGGAPLLRDIDRAACKNQLMTKGPVCLAVLMDIRTDIDEFINCIRNVIDAPRPNKEELRPAALRALGRAAYAPLRELMPKYTDIQTTLFLARLVGDNQILKQDDLLEYSRTMLLVAERSEGLLHAAYNRGRNIAGPAVYPFYSPAVEAFASGFLNLITSHMRHIESSFLSSVNAGERAGVLSDTFPASLVLESAVAQFLSVLAERQRVEEADGVSKPQHPLLDLSAFLLESDARDTARAPPPSVAGLRRAKDALRNLARSILRNPIDKQLDKIPQLSVWYNNDALSTDLPDFALSPQEYITEIGQYLMTLPQHLEMHLSEKQAPWQFLSELCTHTCEMYAQKILNIRNMDALGTKRCLTDMMYLSSVVDDLGGSVTPALKTLEHSLRASAPGDPAH</sequence>